<gene>
    <name evidence="1" type="ORF">AsFPU1_1533</name>
</gene>
<protein>
    <submittedName>
        <fullName evidence="1">DNA polymerase III subunit alpha</fullName>
    </submittedName>
</protein>
<proteinExistence type="predicted"/>
<dbReference type="Proteomes" id="UP000287247">
    <property type="component" value="Unassembled WGS sequence"/>
</dbReference>
<evidence type="ECO:0000313" key="2">
    <source>
        <dbReference type="Proteomes" id="UP000287247"/>
    </source>
</evidence>
<reference evidence="2" key="1">
    <citation type="submission" date="2017-05" db="EMBL/GenBank/DDBJ databases">
        <title>Physiological properties and genetic analysis related to exopolysaccharide production of fresh-water unicellular cyanobacterium Aphanothece sacrum, Suizenji Nori, that has been cultured as a food source in Japan.</title>
        <authorList>
            <person name="Kanesaki Y."/>
            <person name="Yoshikawa S."/>
            <person name="Ohki K."/>
        </authorList>
    </citation>
    <scope>NUCLEOTIDE SEQUENCE [LARGE SCALE GENOMIC DNA]</scope>
    <source>
        <strain evidence="2">FPU1</strain>
    </source>
</reference>
<dbReference type="EMBL" id="BDQK01000006">
    <property type="protein sequence ID" value="GBF80132.1"/>
    <property type="molecule type" value="Genomic_DNA"/>
</dbReference>
<comment type="caution">
    <text evidence="1">The sequence shown here is derived from an EMBL/GenBank/DDBJ whole genome shotgun (WGS) entry which is preliminary data.</text>
</comment>
<name>A0A401IFR7_APHSA</name>
<sequence>MDNVKFMVIVTIHKLSHMLVGMVADADRLFLCVRSKSDLKKPLESKHGKTPEGFSFLFSFMPEASP</sequence>
<evidence type="ECO:0000313" key="1">
    <source>
        <dbReference type="EMBL" id="GBF80132.1"/>
    </source>
</evidence>
<dbReference type="AlphaFoldDB" id="A0A401IFR7"/>
<organism evidence="1 2">
    <name type="scientific">Aphanothece sacrum FPU1</name>
    <dbReference type="NCBI Taxonomy" id="1920663"/>
    <lineage>
        <taxon>Bacteria</taxon>
        <taxon>Bacillati</taxon>
        <taxon>Cyanobacteriota</taxon>
        <taxon>Cyanophyceae</taxon>
        <taxon>Oscillatoriophycideae</taxon>
        <taxon>Chroococcales</taxon>
        <taxon>Aphanothecaceae</taxon>
        <taxon>Aphanothece</taxon>
    </lineage>
</organism>
<keyword evidence="2" id="KW-1185">Reference proteome</keyword>
<accession>A0A401IFR7</accession>